<feature type="domain" description="CCHC-type" evidence="3">
    <location>
        <begin position="349"/>
        <end position="362"/>
    </location>
</feature>
<feature type="non-terminal residue" evidence="4">
    <location>
        <position position="1"/>
    </location>
</feature>
<evidence type="ECO:0000313" key="4">
    <source>
        <dbReference type="EMBL" id="CAE7777960.1"/>
    </source>
</evidence>
<feature type="compositionally biased region" description="Low complexity" evidence="2">
    <location>
        <begin position="396"/>
        <end position="407"/>
    </location>
</feature>
<name>A0A812YEA5_9DINO</name>
<feature type="non-terminal residue" evidence="4">
    <location>
        <position position="956"/>
    </location>
</feature>
<keyword evidence="5" id="KW-1185">Reference proteome</keyword>
<dbReference type="SUPFAM" id="SSF57756">
    <property type="entry name" value="Retrovirus zinc finger-like domains"/>
    <property type="match status" value="1"/>
</dbReference>
<dbReference type="AlphaFoldDB" id="A0A812YEA5"/>
<dbReference type="InterPro" id="IPR036875">
    <property type="entry name" value="Znf_CCHC_sf"/>
</dbReference>
<evidence type="ECO:0000256" key="2">
    <source>
        <dbReference type="SAM" id="MobiDB-lite"/>
    </source>
</evidence>
<dbReference type="EMBL" id="CAJNJA010041796">
    <property type="protein sequence ID" value="CAE7777960.1"/>
    <property type="molecule type" value="Genomic_DNA"/>
</dbReference>
<dbReference type="InterPro" id="IPR001878">
    <property type="entry name" value="Znf_CCHC"/>
</dbReference>
<comment type="caution">
    <text evidence="4">The sequence shown here is derived from an EMBL/GenBank/DDBJ whole genome shotgun (WGS) entry which is preliminary data.</text>
</comment>
<organism evidence="4 5">
    <name type="scientific">Symbiodinium necroappetens</name>
    <dbReference type="NCBI Taxonomy" id="1628268"/>
    <lineage>
        <taxon>Eukaryota</taxon>
        <taxon>Sar</taxon>
        <taxon>Alveolata</taxon>
        <taxon>Dinophyceae</taxon>
        <taxon>Suessiales</taxon>
        <taxon>Symbiodiniaceae</taxon>
        <taxon>Symbiodinium</taxon>
    </lineage>
</organism>
<feature type="compositionally biased region" description="Pro residues" evidence="2">
    <location>
        <begin position="885"/>
        <end position="895"/>
    </location>
</feature>
<gene>
    <name evidence="4" type="ORF">SNEC2469_LOCUS22779</name>
</gene>
<feature type="region of interest" description="Disordered" evidence="2">
    <location>
        <begin position="885"/>
        <end position="956"/>
    </location>
</feature>
<dbReference type="SMART" id="SM00343">
    <property type="entry name" value="ZnF_C2HC"/>
    <property type="match status" value="1"/>
</dbReference>
<evidence type="ECO:0000313" key="5">
    <source>
        <dbReference type="Proteomes" id="UP000601435"/>
    </source>
</evidence>
<feature type="compositionally biased region" description="Gly residues" evidence="2">
    <location>
        <begin position="287"/>
        <end position="296"/>
    </location>
</feature>
<proteinExistence type="predicted"/>
<keyword evidence="1" id="KW-0863">Zinc-finger</keyword>
<feature type="compositionally biased region" description="Polar residues" evidence="2">
    <location>
        <begin position="373"/>
        <end position="395"/>
    </location>
</feature>
<dbReference type="PROSITE" id="PS50158">
    <property type="entry name" value="ZF_CCHC"/>
    <property type="match status" value="1"/>
</dbReference>
<dbReference type="Proteomes" id="UP000601435">
    <property type="component" value="Unassembled WGS sequence"/>
</dbReference>
<reference evidence="4" key="1">
    <citation type="submission" date="2021-02" db="EMBL/GenBank/DDBJ databases">
        <authorList>
            <person name="Dougan E. K."/>
            <person name="Rhodes N."/>
            <person name="Thang M."/>
            <person name="Chan C."/>
        </authorList>
    </citation>
    <scope>NUCLEOTIDE SEQUENCE</scope>
</reference>
<feature type="compositionally biased region" description="Basic and acidic residues" evidence="2">
    <location>
        <begin position="318"/>
        <end position="331"/>
    </location>
</feature>
<sequence length="956" mass="103794">APQTQVFDMTQMQLLMAQMVETAQAASQAAQAAVARPVNTTAGFADANKILNRPNEFGSSSHDQDLAGWAEWSHSFRTWLVFAESDFEVDLRLVEEHLDGPVDLTMATPARIARSQRLYAILASLLRAKPKAILRQITDRNGLEVWRVLTNTYAPKTKFRGLALLNALMALPTFTKDRSLREQIHGLERVADEYQRVTGRQPGEDVLLGTLVRCLPNAIKQHVQLQMTEASTYQSVRDYVLGYEVTTTSWTSAKMHQALGVVPMPSSSDQGPIPMEVDALQRKGPKGGKGGKGGKSGKAANGKPGKGDKGGKGGKSGKPADGKPSKGDKGGKGGKSGKPKAADKRDIQCYICGKKGHYQSECWHNAKGRKGVQQVQGSDAASTVAPSTVGPSVSQAAGPSNAAPNNARNVNRVELGPVEIDMTGDDVQVYEHEAVDIEVVVDSGADSQWYRDAQGHRISGRETRTATIEIGGVKFREQWLLSSVTQPLFCVGKLMRKNGWDIIHDQGKVPHLTSPDGSVRVPLFYKNYSLHAKGFIRGVFGQESASEPAVRALEVTDFWLSLDDQFHEVAPLVYARRDYSDCFLDCCTPLAHLGVKYRTTIRQDSSGWDAVEFNQDVSLLEQPEAEFEPRRIYHMITIGSRNKVDLDVLFNRKPSATFPATDDADAEMRDDGLPELPQECDSDSFDQDEVLEAIDKIVDDEAAAAAAKQQSKQGHIVVDGVELHEGCNLKTIRAACEALKIGKSGGKATLLARIADHLDKQRLLEHHQVEYDPIASRLQPREQAPARSDKHTKARTATREPQLQFLHLPRAVALRSDGEATCRALAQGVKDLRLQKTLEDAPEQAADHAAVPEVVVNDGPQPMPYPGHIVPDDTPLVELLPPPPLLRTPEPPTPSNPSAVTPAHMLPSFSPLPAGEGTSPLPMIVESGEGPGGDAPPQASTGTVRPTAEVTEHVPP</sequence>
<keyword evidence="1" id="KW-0479">Metal-binding</keyword>
<feature type="region of interest" description="Disordered" evidence="2">
    <location>
        <begin position="775"/>
        <end position="799"/>
    </location>
</feature>
<keyword evidence="1" id="KW-0862">Zinc</keyword>
<evidence type="ECO:0000256" key="1">
    <source>
        <dbReference type="PROSITE-ProRule" id="PRU00047"/>
    </source>
</evidence>
<feature type="region of interest" description="Disordered" evidence="2">
    <location>
        <begin position="279"/>
        <end position="343"/>
    </location>
</feature>
<dbReference type="GO" id="GO:0008270">
    <property type="term" value="F:zinc ion binding"/>
    <property type="evidence" value="ECO:0007669"/>
    <property type="project" value="UniProtKB-KW"/>
</dbReference>
<evidence type="ECO:0000259" key="3">
    <source>
        <dbReference type="PROSITE" id="PS50158"/>
    </source>
</evidence>
<protein>
    <recommendedName>
        <fullName evidence="3">CCHC-type domain-containing protein</fullName>
    </recommendedName>
</protein>
<feature type="region of interest" description="Disordered" evidence="2">
    <location>
        <begin position="373"/>
        <end position="407"/>
    </location>
</feature>
<dbReference type="GO" id="GO:0003676">
    <property type="term" value="F:nucleic acid binding"/>
    <property type="evidence" value="ECO:0007669"/>
    <property type="project" value="InterPro"/>
</dbReference>
<accession>A0A812YEA5</accession>